<accession>A0A8S9LL24</accession>
<sequence>MRPFYTPPPRLARAASSVNGLSSTSSTFSEAASNHDPLVDTHRRLIGEVFFLRSQVQDMMARQDLLVQQTSIPVRRDRPAVGEFFPSSHPKVTGSWEWIELGSCLRKCHEDPEVIFGCWGCPRHGDYGNPEVVGEPKGSPLDPEIIFGTRRFFFRSWDHDWSPVAMWEPEDSSIDPEIRFGSRRPYGNPERLLFRSWDHAWNPGATLEPEGFSLDFEIIFGTLRPYRNPEGPYSAFLGKTTTCTCSDLAFCRSEAGHYRVLTQVPDFTAFHVWISRGYEVRPEFCTFAPWTPMRPRLHRGFRRATVDVPLFDKGLPGSEVSGDLIQLPIGSYSPHLRLPYRVLPTLGQVSISLSLLVVEPNPHAGRVARGCSSGCSFRGPTLDWAGNHLVVPPGWQGDARQAVRFEGRPQIGQGIIFGLRFLQGGKGMLISV</sequence>
<dbReference type="Proteomes" id="UP000712281">
    <property type="component" value="Unassembled WGS sequence"/>
</dbReference>
<evidence type="ECO:0000313" key="1">
    <source>
        <dbReference type="EMBL" id="KAF2607795.1"/>
    </source>
</evidence>
<dbReference type="EMBL" id="QGKW02000276">
    <property type="protein sequence ID" value="KAF2607795.1"/>
    <property type="molecule type" value="Genomic_DNA"/>
</dbReference>
<comment type="caution">
    <text evidence="1">The sequence shown here is derived from an EMBL/GenBank/DDBJ whole genome shotgun (WGS) entry which is preliminary data.</text>
</comment>
<protein>
    <submittedName>
        <fullName evidence="1">Uncharacterized protein</fullName>
    </submittedName>
</protein>
<reference evidence="1" key="1">
    <citation type="submission" date="2019-12" db="EMBL/GenBank/DDBJ databases">
        <title>Genome sequencing and annotation of Brassica cretica.</title>
        <authorList>
            <person name="Studholme D.J."/>
            <person name="Sarris P.F."/>
        </authorList>
    </citation>
    <scope>NUCLEOTIDE SEQUENCE</scope>
    <source>
        <strain evidence="1">PFS-001/15</strain>
        <tissue evidence="1">Leaf</tissue>
    </source>
</reference>
<proteinExistence type="predicted"/>
<name>A0A8S9LL24_BRACR</name>
<organism evidence="1 2">
    <name type="scientific">Brassica cretica</name>
    <name type="common">Mustard</name>
    <dbReference type="NCBI Taxonomy" id="69181"/>
    <lineage>
        <taxon>Eukaryota</taxon>
        <taxon>Viridiplantae</taxon>
        <taxon>Streptophyta</taxon>
        <taxon>Embryophyta</taxon>
        <taxon>Tracheophyta</taxon>
        <taxon>Spermatophyta</taxon>
        <taxon>Magnoliopsida</taxon>
        <taxon>eudicotyledons</taxon>
        <taxon>Gunneridae</taxon>
        <taxon>Pentapetalae</taxon>
        <taxon>rosids</taxon>
        <taxon>malvids</taxon>
        <taxon>Brassicales</taxon>
        <taxon>Brassicaceae</taxon>
        <taxon>Brassiceae</taxon>
        <taxon>Brassica</taxon>
    </lineage>
</organism>
<evidence type="ECO:0000313" key="2">
    <source>
        <dbReference type="Proteomes" id="UP000712281"/>
    </source>
</evidence>
<gene>
    <name evidence="1" type="ORF">F2Q68_00044082</name>
</gene>
<dbReference type="AlphaFoldDB" id="A0A8S9LL24"/>